<dbReference type="GO" id="GO:0016491">
    <property type="term" value="F:oxidoreductase activity"/>
    <property type="evidence" value="ECO:0007669"/>
    <property type="project" value="UniProtKB-KW"/>
</dbReference>
<dbReference type="GeneID" id="27710754"/>
<feature type="domain" description="Fe2OG dioxygenase" evidence="3">
    <location>
        <begin position="187"/>
        <end position="296"/>
    </location>
</feature>
<dbReference type="AlphaFoldDB" id="A0A0D2K0Y3"/>
<name>A0A0D2K0Y3_9EURO</name>
<dbReference type="EMBL" id="KN848069">
    <property type="protein sequence ID" value="KIX99432.1"/>
    <property type="molecule type" value="Genomic_DNA"/>
</dbReference>
<dbReference type="InterPro" id="IPR026992">
    <property type="entry name" value="DIOX_N"/>
</dbReference>
<dbReference type="Proteomes" id="UP000053411">
    <property type="component" value="Unassembled WGS sequence"/>
</dbReference>
<dbReference type="InterPro" id="IPR027443">
    <property type="entry name" value="IPNS-like_sf"/>
</dbReference>
<evidence type="ECO:0000313" key="5">
    <source>
        <dbReference type="Proteomes" id="UP000053411"/>
    </source>
</evidence>
<dbReference type="Pfam" id="PF03171">
    <property type="entry name" value="2OG-FeII_Oxy"/>
    <property type="match status" value="1"/>
</dbReference>
<dbReference type="Gene3D" id="2.60.120.330">
    <property type="entry name" value="B-lactam Antibiotic, Isopenicillin N Synthase, Chain"/>
    <property type="match status" value="1"/>
</dbReference>
<dbReference type="GO" id="GO:0046872">
    <property type="term" value="F:metal ion binding"/>
    <property type="evidence" value="ECO:0007669"/>
    <property type="project" value="UniProtKB-KW"/>
</dbReference>
<dbReference type="GO" id="GO:0044283">
    <property type="term" value="P:small molecule biosynthetic process"/>
    <property type="evidence" value="ECO:0007669"/>
    <property type="project" value="UniProtKB-ARBA"/>
</dbReference>
<keyword evidence="5" id="KW-1185">Reference proteome</keyword>
<keyword evidence="2" id="KW-0408">Iron</keyword>
<protein>
    <recommendedName>
        <fullName evidence="3">Fe2OG dioxygenase domain-containing protein</fullName>
    </recommendedName>
</protein>
<keyword evidence="2" id="KW-0560">Oxidoreductase</keyword>
<dbReference type="PANTHER" id="PTHR47990">
    <property type="entry name" value="2-OXOGLUTARATE (2OG) AND FE(II)-DEPENDENT OXYGENASE SUPERFAMILY PROTEIN-RELATED"/>
    <property type="match status" value="1"/>
</dbReference>
<proteinExistence type="inferred from homology"/>
<keyword evidence="2" id="KW-0479">Metal-binding</keyword>
<accession>A0A0D2K0Y3</accession>
<comment type="similarity">
    <text evidence="1 2">Belongs to the iron/ascorbate-dependent oxidoreductase family.</text>
</comment>
<gene>
    <name evidence="4" type="ORF">Z520_05008</name>
</gene>
<dbReference type="InterPro" id="IPR044861">
    <property type="entry name" value="IPNS-like_FE2OG_OXY"/>
</dbReference>
<organism evidence="4 5">
    <name type="scientific">Fonsecaea multimorphosa CBS 102226</name>
    <dbReference type="NCBI Taxonomy" id="1442371"/>
    <lineage>
        <taxon>Eukaryota</taxon>
        <taxon>Fungi</taxon>
        <taxon>Dikarya</taxon>
        <taxon>Ascomycota</taxon>
        <taxon>Pezizomycotina</taxon>
        <taxon>Eurotiomycetes</taxon>
        <taxon>Chaetothyriomycetidae</taxon>
        <taxon>Chaetothyriales</taxon>
        <taxon>Herpotrichiellaceae</taxon>
        <taxon>Fonsecaea</taxon>
    </lineage>
</organism>
<dbReference type="InterPro" id="IPR005123">
    <property type="entry name" value="Oxoglu/Fe-dep_dioxygenase_dom"/>
</dbReference>
<evidence type="ECO:0000256" key="2">
    <source>
        <dbReference type="RuleBase" id="RU003682"/>
    </source>
</evidence>
<dbReference type="InterPro" id="IPR050231">
    <property type="entry name" value="Iron_ascorbate_oxido_reductase"/>
</dbReference>
<dbReference type="Pfam" id="PF14226">
    <property type="entry name" value="DIOX_N"/>
    <property type="match status" value="1"/>
</dbReference>
<dbReference type="STRING" id="1442371.A0A0D2K0Y3"/>
<sequence length="341" mass="37314">MTPSNGTDPLPPFPDSIPTIPIAKISHHLLLAQDKEEISKTLKACQTDGFFYLDLTTTESGRHLIEMSAECLALAKRAFALPQEEKTAFANEKGTSIFGYKPMGSVKKTDLSAVPDSTEFFNIAKDHIHGITEPRSYPRQIIEGNPILADFTTSAHACGMVVLQTLANALGVDSDLFTSICNFKHPSGDHVRLTRTVPVPADDSRRRIGLSSHTDFGAVTILFNWLGGLQIQSRAKETEGDWLYVKPLAGHAIINLGDCMVKFTNGAVKSAKHRVVPSPGQQAAVDRYSIVYFVRPCDDVLMTPLRGFEADEVVKVAGKFGDDRLYTAGEWNHARLTQMGA</sequence>
<evidence type="ECO:0000313" key="4">
    <source>
        <dbReference type="EMBL" id="KIX99432.1"/>
    </source>
</evidence>
<evidence type="ECO:0000256" key="1">
    <source>
        <dbReference type="ARBA" id="ARBA00008056"/>
    </source>
</evidence>
<dbReference type="SUPFAM" id="SSF51197">
    <property type="entry name" value="Clavaminate synthase-like"/>
    <property type="match status" value="1"/>
</dbReference>
<dbReference type="OrthoDB" id="288590at2759"/>
<dbReference type="RefSeq" id="XP_016633555.1">
    <property type="nucleotide sequence ID" value="XM_016775512.1"/>
</dbReference>
<evidence type="ECO:0000259" key="3">
    <source>
        <dbReference type="PROSITE" id="PS51471"/>
    </source>
</evidence>
<dbReference type="PROSITE" id="PS51471">
    <property type="entry name" value="FE2OG_OXY"/>
    <property type="match status" value="1"/>
</dbReference>
<reference evidence="4 5" key="1">
    <citation type="submission" date="2015-01" db="EMBL/GenBank/DDBJ databases">
        <title>The Genome Sequence of Fonsecaea multimorphosa CBS 102226.</title>
        <authorList>
            <consortium name="The Broad Institute Genomics Platform"/>
            <person name="Cuomo C."/>
            <person name="de Hoog S."/>
            <person name="Gorbushina A."/>
            <person name="Stielow B."/>
            <person name="Teixiera M."/>
            <person name="Abouelleil A."/>
            <person name="Chapman S.B."/>
            <person name="Priest M."/>
            <person name="Young S.K."/>
            <person name="Wortman J."/>
            <person name="Nusbaum C."/>
            <person name="Birren B."/>
        </authorList>
    </citation>
    <scope>NUCLEOTIDE SEQUENCE [LARGE SCALE GENOMIC DNA]</scope>
    <source>
        <strain evidence="4 5">CBS 102226</strain>
    </source>
</reference>
<dbReference type="VEuPathDB" id="FungiDB:Z520_05008"/>